<evidence type="ECO:0000256" key="1">
    <source>
        <dbReference type="ARBA" id="ARBA00006889"/>
    </source>
</evidence>
<proteinExistence type="inferred from homology"/>
<comment type="caution">
    <text evidence="4">The sequence shown here is derived from an EMBL/GenBank/DDBJ whole genome shotgun (WGS) entry which is preliminary data.</text>
</comment>
<dbReference type="GO" id="GO:0008289">
    <property type="term" value="F:lipid binding"/>
    <property type="evidence" value="ECO:0007669"/>
    <property type="project" value="UniProtKB-UniRule"/>
</dbReference>
<dbReference type="GO" id="GO:0006950">
    <property type="term" value="P:response to stress"/>
    <property type="evidence" value="ECO:0007669"/>
    <property type="project" value="UniProtKB-ARBA"/>
</dbReference>
<evidence type="ECO:0000259" key="3">
    <source>
        <dbReference type="Pfam" id="PF08212"/>
    </source>
</evidence>
<keyword evidence="2" id="KW-0732">Signal</keyword>
<dbReference type="GO" id="GO:0009279">
    <property type="term" value="C:cell outer membrane"/>
    <property type="evidence" value="ECO:0007669"/>
    <property type="project" value="UniProtKB-SubCell"/>
</dbReference>
<evidence type="ECO:0000256" key="2">
    <source>
        <dbReference type="PIRNR" id="PIRNR036893"/>
    </source>
</evidence>
<keyword evidence="2" id="KW-0998">Cell outer membrane</keyword>
<dbReference type="InterPro" id="IPR047202">
    <property type="entry name" value="Lipocalin_Blc-like_dom"/>
</dbReference>
<comment type="similarity">
    <text evidence="1 2">Belongs to the calycin superfamily. Lipocalin family.</text>
</comment>
<dbReference type="Proteomes" id="UP000295106">
    <property type="component" value="Unassembled WGS sequence"/>
</dbReference>
<feature type="domain" description="Lipocalin/cytosolic fatty-acid binding" evidence="3">
    <location>
        <begin position="50"/>
        <end position="197"/>
    </location>
</feature>
<keyword evidence="2" id="KW-0446">Lipid-binding</keyword>
<comment type="subcellular location">
    <subcellularLocation>
        <location evidence="2">Cell outer membrane</location>
    </subcellularLocation>
</comment>
<dbReference type="InterPro" id="IPR000566">
    <property type="entry name" value="Lipocln_cytosolic_FA-bd_dom"/>
</dbReference>
<dbReference type="AlphaFoldDB" id="A0A4R2M4T9"/>
<dbReference type="InterPro" id="IPR012674">
    <property type="entry name" value="Calycin"/>
</dbReference>
<comment type="subunit">
    <text evidence="2">Homodimer.</text>
</comment>
<accession>A0A4R2M4T9</accession>
<dbReference type="InterPro" id="IPR022271">
    <property type="entry name" value="Lipocalin_ApoD"/>
</dbReference>
<name>A0A4R2M4T9_RUBGE</name>
<reference evidence="4 5" key="1">
    <citation type="submission" date="2019-03" db="EMBL/GenBank/DDBJ databases">
        <title>Genomic Encyclopedia of Type Strains, Phase IV (KMG-IV): sequencing the most valuable type-strain genomes for metagenomic binning, comparative biology and taxonomic classification.</title>
        <authorList>
            <person name="Goeker M."/>
        </authorList>
    </citation>
    <scope>NUCLEOTIDE SEQUENCE [LARGE SCALE GENOMIC DNA]</scope>
    <source>
        <strain evidence="4 5">DSM 1709</strain>
    </source>
</reference>
<feature type="chain" id="PRO_5021060398" description="Outer membrane lipoprotein Blc" evidence="2">
    <location>
        <begin position="25"/>
        <end position="200"/>
    </location>
</feature>
<dbReference type="InterPro" id="IPR002446">
    <property type="entry name" value="Lipocalin_bac"/>
</dbReference>
<dbReference type="PANTHER" id="PTHR10612:SF34">
    <property type="entry name" value="APOLIPOPROTEIN D"/>
    <property type="match status" value="1"/>
</dbReference>
<evidence type="ECO:0000313" key="5">
    <source>
        <dbReference type="Proteomes" id="UP000295106"/>
    </source>
</evidence>
<gene>
    <name evidence="4" type="ORF">EV684_11559</name>
</gene>
<keyword evidence="2" id="KW-0472">Membrane</keyword>
<protein>
    <recommendedName>
        <fullName evidence="2">Outer membrane lipoprotein Blc</fullName>
    </recommendedName>
</protein>
<feature type="signal peptide" evidence="2">
    <location>
        <begin position="1"/>
        <end position="24"/>
    </location>
</feature>
<sequence>MIPPMTNKPLITLLLAAACSTAGAGAPTATAPTATETPAAAGALRTIDRLDVPRYLGTWYEVARFPNRFQRQCVADTSANYTLREDGTLQVRNRCRLADGTMDEALGQARQVGGPESPTLKVRFAPEWLSWLPFVWGDYWIVDLDADYTLVAITDPRRAYAWVLSRTPQVEPARYEALMQRLRAQGLDVGLFARSPQTAR</sequence>
<dbReference type="Gene3D" id="2.40.128.20">
    <property type="match status" value="1"/>
</dbReference>
<comment type="function">
    <text evidence="2">Involved in the storage or transport of lipids necessary for membrane maintenance under stressful conditions. Displays a binding preference for lysophospholipids.</text>
</comment>
<dbReference type="PIRSF" id="PIRSF036893">
    <property type="entry name" value="Lipocalin_ApoD"/>
    <property type="match status" value="1"/>
</dbReference>
<organism evidence="4 5">
    <name type="scientific">Rubrivivax gelatinosus</name>
    <name type="common">Rhodocyclus gelatinosus</name>
    <name type="synonym">Rhodopseudomonas gelatinosa</name>
    <dbReference type="NCBI Taxonomy" id="28068"/>
    <lineage>
        <taxon>Bacteria</taxon>
        <taxon>Pseudomonadati</taxon>
        <taxon>Pseudomonadota</taxon>
        <taxon>Betaproteobacteria</taxon>
        <taxon>Burkholderiales</taxon>
        <taxon>Sphaerotilaceae</taxon>
        <taxon>Rubrivivax</taxon>
    </lineage>
</organism>
<dbReference type="EMBL" id="SLXD01000015">
    <property type="protein sequence ID" value="TCO99266.1"/>
    <property type="molecule type" value="Genomic_DNA"/>
</dbReference>
<dbReference type="PANTHER" id="PTHR10612">
    <property type="entry name" value="APOLIPOPROTEIN D"/>
    <property type="match status" value="1"/>
</dbReference>
<dbReference type="Pfam" id="PF08212">
    <property type="entry name" value="Lipocalin_2"/>
    <property type="match status" value="1"/>
</dbReference>
<dbReference type="CDD" id="cd19438">
    <property type="entry name" value="lipocalin_Blc-like"/>
    <property type="match status" value="1"/>
</dbReference>
<keyword evidence="2 4" id="KW-0449">Lipoprotein</keyword>
<evidence type="ECO:0000313" key="4">
    <source>
        <dbReference type="EMBL" id="TCO99266.1"/>
    </source>
</evidence>
<dbReference type="SUPFAM" id="SSF50814">
    <property type="entry name" value="Lipocalins"/>
    <property type="match status" value="1"/>
</dbReference>
<dbReference type="PRINTS" id="PR01171">
    <property type="entry name" value="BCTLIPOCALIN"/>
</dbReference>